<evidence type="ECO:0000259" key="7">
    <source>
        <dbReference type="Pfam" id="PF00728"/>
    </source>
</evidence>
<dbReference type="PRINTS" id="PR00738">
    <property type="entry name" value="GLHYDRLASE20"/>
</dbReference>
<evidence type="ECO:0000313" key="9">
    <source>
        <dbReference type="EMBL" id="MBB6673795.1"/>
    </source>
</evidence>
<evidence type="ECO:0000256" key="2">
    <source>
        <dbReference type="ARBA" id="ARBA00006285"/>
    </source>
</evidence>
<accession>A0A7X0VH59</accession>
<dbReference type="InterPro" id="IPR029018">
    <property type="entry name" value="Hex-like_dom2"/>
</dbReference>
<comment type="similarity">
    <text evidence="2">Belongs to the glycosyl hydrolase 20 family.</text>
</comment>
<dbReference type="InterPro" id="IPR025705">
    <property type="entry name" value="Beta_hexosaminidase_sua/sub"/>
</dbReference>
<sequence>MMEKLNRYEKLEQAGAYLTSETRLEGGNELLHRIAREARSNGKRENFYTGVRFMNAVDEELRSKIDATFGDVYEEHEDGYAIEADDDEVRVYAAGIRGLVYGAYTLRQLGADGFLRKGLIYNVPLCSFRGLKVYLPAQEDLTFFKSFIDMACYYRYNTIVLEVGGAMEYKRHPEMNEGWEAYCREMREYSGKATEIQNGSRWAKNSIHCENGGGGWLTQETVRSLVAYCKERGLSVIPEVPSLSHCDYLLTRHPELAERTDDAYPDTYCPSNPASYELLFDVLDEVADVFQPDTIHVGHDEYYSIGVCDRCKGKDAAEIYAEDLSKIHDYLAGKGIQSMIWSDKLINCISKRGNAYGGAAHAIRDKDGNFIQFVPPTYRAIDFIPRSIRVMHWYWSMPRAYDEEYLSRDLDLAYGNFEGPGIPEWSRRLSRGVQGASISNWSALREDYLQRNGIFFNMAYCCRMFWREGYEEGEFAELAEEAFADLFRYKNLDVLSRPHIEITHATTFNRDFAWFFDGTFIEPERDELGDYRLTFEDGSETVYPVKYGENISHYDRSWTTRMSDEFDVYEFDRSLIEVSYTALPVREGAKTYFRIVLAHPFPEKKLATIEFVPKNGLDDCVIIRKVAVKE</sequence>
<comment type="catalytic activity">
    <reaction evidence="1">
        <text>Hydrolysis of terminal non-reducing N-acetyl-D-hexosamine residues in N-acetyl-beta-D-hexosaminides.</text>
        <dbReference type="EC" id="3.2.1.52"/>
    </reaction>
</comment>
<feature type="domain" description="Beta-hexosaminidase bacterial type N-terminal" evidence="8">
    <location>
        <begin position="63"/>
        <end position="109"/>
    </location>
</feature>
<feature type="active site" description="Proton donor" evidence="6">
    <location>
        <position position="301"/>
    </location>
</feature>
<reference evidence="9 10" key="1">
    <citation type="submission" date="2020-08" db="EMBL/GenBank/DDBJ databases">
        <title>Cohnella phylogeny.</title>
        <authorList>
            <person name="Dunlap C."/>
        </authorList>
    </citation>
    <scope>NUCLEOTIDE SEQUENCE [LARGE SCALE GENOMIC DNA]</scope>
    <source>
        <strain evidence="9 10">DSM 28246</strain>
    </source>
</reference>
<dbReference type="EC" id="3.2.1.52" evidence="3"/>
<dbReference type="Proteomes" id="UP000547209">
    <property type="component" value="Unassembled WGS sequence"/>
</dbReference>
<organism evidence="9 10">
    <name type="scientific">Cohnella nanjingensis</name>
    <dbReference type="NCBI Taxonomy" id="1387779"/>
    <lineage>
        <taxon>Bacteria</taxon>
        <taxon>Bacillati</taxon>
        <taxon>Bacillota</taxon>
        <taxon>Bacilli</taxon>
        <taxon>Bacillales</taxon>
        <taxon>Paenibacillaceae</taxon>
        <taxon>Cohnella</taxon>
    </lineage>
</organism>
<evidence type="ECO:0000256" key="5">
    <source>
        <dbReference type="ARBA" id="ARBA00023295"/>
    </source>
</evidence>
<proteinExistence type="inferred from homology"/>
<dbReference type="InterPro" id="IPR017853">
    <property type="entry name" value="GH"/>
</dbReference>
<dbReference type="EMBL" id="JACJVP010000041">
    <property type="protein sequence ID" value="MBB6673795.1"/>
    <property type="molecule type" value="Genomic_DNA"/>
</dbReference>
<evidence type="ECO:0000256" key="3">
    <source>
        <dbReference type="ARBA" id="ARBA00012663"/>
    </source>
</evidence>
<dbReference type="PANTHER" id="PTHR22600:SF57">
    <property type="entry name" value="BETA-N-ACETYLHEXOSAMINIDASE"/>
    <property type="match status" value="1"/>
</dbReference>
<dbReference type="GO" id="GO:0016020">
    <property type="term" value="C:membrane"/>
    <property type="evidence" value="ECO:0007669"/>
    <property type="project" value="TreeGrafter"/>
</dbReference>
<protein>
    <recommendedName>
        <fullName evidence="3">beta-N-acetylhexosaminidase</fullName>
        <ecNumber evidence="3">3.2.1.52</ecNumber>
    </recommendedName>
</protein>
<keyword evidence="4 9" id="KW-0378">Hydrolase</keyword>
<keyword evidence="10" id="KW-1185">Reference proteome</keyword>
<dbReference type="PANTHER" id="PTHR22600">
    <property type="entry name" value="BETA-HEXOSAMINIDASE"/>
    <property type="match status" value="1"/>
</dbReference>
<evidence type="ECO:0000313" key="10">
    <source>
        <dbReference type="Proteomes" id="UP000547209"/>
    </source>
</evidence>
<evidence type="ECO:0000259" key="8">
    <source>
        <dbReference type="Pfam" id="PF02838"/>
    </source>
</evidence>
<dbReference type="Pfam" id="PF02838">
    <property type="entry name" value="Glyco_hydro_20b"/>
    <property type="match status" value="1"/>
</dbReference>
<dbReference type="GO" id="GO:0030203">
    <property type="term" value="P:glycosaminoglycan metabolic process"/>
    <property type="evidence" value="ECO:0007669"/>
    <property type="project" value="TreeGrafter"/>
</dbReference>
<dbReference type="InterPro" id="IPR015883">
    <property type="entry name" value="Glyco_hydro_20_cat"/>
</dbReference>
<evidence type="ECO:0000256" key="4">
    <source>
        <dbReference type="ARBA" id="ARBA00022801"/>
    </source>
</evidence>
<dbReference type="Gene3D" id="3.20.20.80">
    <property type="entry name" value="Glycosidases"/>
    <property type="match status" value="1"/>
</dbReference>
<dbReference type="AlphaFoldDB" id="A0A7X0VH59"/>
<comment type="caution">
    <text evidence="9">The sequence shown here is derived from an EMBL/GenBank/DDBJ whole genome shotgun (WGS) entry which is preliminary data.</text>
</comment>
<feature type="domain" description="Glycoside hydrolase family 20 catalytic" evidence="7">
    <location>
        <begin position="144"/>
        <end position="345"/>
    </location>
</feature>
<dbReference type="GO" id="GO:0005975">
    <property type="term" value="P:carbohydrate metabolic process"/>
    <property type="evidence" value="ECO:0007669"/>
    <property type="project" value="InterPro"/>
</dbReference>
<dbReference type="GO" id="GO:0004563">
    <property type="term" value="F:beta-N-acetylhexosaminidase activity"/>
    <property type="evidence" value="ECO:0007669"/>
    <property type="project" value="UniProtKB-EC"/>
</dbReference>
<dbReference type="Gene3D" id="3.30.379.10">
    <property type="entry name" value="Chitobiase/beta-hexosaminidase domain 2-like"/>
    <property type="match status" value="1"/>
</dbReference>
<evidence type="ECO:0000256" key="1">
    <source>
        <dbReference type="ARBA" id="ARBA00001231"/>
    </source>
</evidence>
<keyword evidence="5" id="KW-0326">Glycosidase</keyword>
<dbReference type="Pfam" id="PF00728">
    <property type="entry name" value="Glyco_hydro_20"/>
    <property type="match status" value="1"/>
</dbReference>
<dbReference type="SUPFAM" id="SSF51445">
    <property type="entry name" value="(Trans)glycosidases"/>
    <property type="match status" value="1"/>
</dbReference>
<dbReference type="SUPFAM" id="SSF55545">
    <property type="entry name" value="beta-N-acetylhexosaminidase-like domain"/>
    <property type="match status" value="1"/>
</dbReference>
<gene>
    <name evidence="9" type="ORF">H7C19_24235</name>
</gene>
<dbReference type="InterPro" id="IPR015882">
    <property type="entry name" value="HEX_bac_N"/>
</dbReference>
<name>A0A7X0VH59_9BACL</name>
<evidence type="ECO:0000256" key="6">
    <source>
        <dbReference type="PIRSR" id="PIRSR625705-1"/>
    </source>
</evidence>